<dbReference type="EMBL" id="CP008884">
    <property type="protein sequence ID" value="AIF49050.1"/>
    <property type="molecule type" value="Genomic_DNA"/>
</dbReference>
<comment type="pathway">
    <text evidence="6">Glycolipid biosynthesis; lipid IV(A) biosynthesis; lipid IV(A) from (3R)-3-hydroxytetradecanoyl-[acyl-carrier-protein] and UDP-N-acetyl-alpha-D-glucosamine: step 1/6.</text>
</comment>
<dbReference type="STRING" id="1217721.HY57_18255"/>
<keyword evidence="9" id="KW-1185">Reference proteome</keyword>
<sequence>MIHPTAQIDPTAVIGDNVSIGAYSVIGADVHVGEGTVIGPHVVIQGPTRIGRDNRISQFASLGGDPQDKKFQGERTELVIGDRNQIREYVTINRGTGDGGGVTQIGNDNWILAYVHIAHDCKIGNNTVFSNYSALAGHVEIGDWVVMAGFSGAHQFCKIGAHAFIGMGCLLGSDVPPFVTMANEQRGRPRGINSEGLKRRGFDTTRISAIKRAYRTLYMAGLTLADAREQLSVQANDSDDVRAMLEFLDRSERSLAR</sequence>
<dbReference type="PANTHER" id="PTHR43480:SF1">
    <property type="entry name" value="ACYL-[ACYL-CARRIER-PROTEIN]--UDP-N-ACETYLGLUCOSAMINE O-ACYLTRANSFERASE, MITOCHONDRIAL-RELATED"/>
    <property type="match status" value="1"/>
</dbReference>
<dbReference type="InterPro" id="IPR029098">
    <property type="entry name" value="Acetyltransf_C"/>
</dbReference>
<evidence type="ECO:0000256" key="4">
    <source>
        <dbReference type="ARBA" id="ARBA00023098"/>
    </source>
</evidence>
<dbReference type="Gene3D" id="2.160.10.10">
    <property type="entry name" value="Hexapeptide repeat proteins"/>
    <property type="match status" value="1"/>
</dbReference>
<dbReference type="GO" id="GO:0009245">
    <property type="term" value="P:lipid A biosynthetic process"/>
    <property type="evidence" value="ECO:0007669"/>
    <property type="project" value="UniProtKB-UniRule"/>
</dbReference>
<reference evidence="8 9" key="1">
    <citation type="submission" date="2014-07" db="EMBL/GenBank/DDBJ databases">
        <title>Complete Genome Sequence of Dyella japonica Strain A8 Isolated from Malaysian Tropical Soil.</title>
        <authorList>
            <person name="Hui R.K.H."/>
            <person name="Chen J.-W."/>
            <person name="Chan K.-G."/>
            <person name="Leung F.C.C."/>
        </authorList>
    </citation>
    <scope>NUCLEOTIDE SEQUENCE [LARGE SCALE GENOMIC DNA]</scope>
    <source>
        <strain evidence="8 9">A8</strain>
    </source>
</reference>
<evidence type="ECO:0000313" key="9">
    <source>
        <dbReference type="Proteomes" id="UP000027987"/>
    </source>
</evidence>
<comment type="function">
    <text evidence="6">Involved in the biosynthesis of lipid A, a phosphorylated glycolipid that anchors the lipopolysaccharide to the outer membrane of the cell.</text>
</comment>
<keyword evidence="6" id="KW-0963">Cytoplasm</keyword>
<dbReference type="OrthoDB" id="9807278at2"/>
<feature type="domain" description="UDP N-acetylglucosamine O-acyltransferase C-terminal" evidence="7">
    <location>
        <begin position="174"/>
        <end position="255"/>
    </location>
</feature>
<dbReference type="InterPro" id="IPR037157">
    <property type="entry name" value="Acetyltransf_C_sf"/>
</dbReference>
<dbReference type="GO" id="GO:0005737">
    <property type="term" value="C:cytoplasm"/>
    <property type="evidence" value="ECO:0007669"/>
    <property type="project" value="UniProtKB-SubCell"/>
</dbReference>
<dbReference type="CDD" id="cd03351">
    <property type="entry name" value="LbH_UDP-GlcNAc_AT"/>
    <property type="match status" value="1"/>
</dbReference>
<dbReference type="NCBIfam" id="NF003657">
    <property type="entry name" value="PRK05289.1"/>
    <property type="match status" value="1"/>
</dbReference>
<dbReference type="Pfam" id="PF00132">
    <property type="entry name" value="Hexapep"/>
    <property type="match status" value="2"/>
</dbReference>
<dbReference type="PATRIC" id="fig|1217721.7.peg.3749"/>
<dbReference type="GO" id="GO:0016020">
    <property type="term" value="C:membrane"/>
    <property type="evidence" value="ECO:0007669"/>
    <property type="project" value="GOC"/>
</dbReference>
<dbReference type="EC" id="2.3.1.129" evidence="6"/>
<dbReference type="AlphaFoldDB" id="A0A075K4K9"/>
<evidence type="ECO:0000256" key="1">
    <source>
        <dbReference type="ARBA" id="ARBA00022516"/>
    </source>
</evidence>
<comment type="subunit">
    <text evidence="6">Homotrimer.</text>
</comment>
<proteinExistence type="inferred from homology"/>
<keyword evidence="2 6" id="KW-0441">Lipid A biosynthesis</keyword>
<keyword evidence="6" id="KW-0677">Repeat</keyword>
<evidence type="ECO:0000256" key="2">
    <source>
        <dbReference type="ARBA" id="ARBA00022556"/>
    </source>
</evidence>
<protein>
    <recommendedName>
        <fullName evidence="6">Acyl-[acyl-carrier-protein]--UDP-N-acetylglucosamine O-acyltransferase</fullName>
        <shortName evidence="6">UDP-N-acetylglucosamine acyltransferase</shortName>
        <ecNumber evidence="6">2.3.1.129</ecNumber>
    </recommendedName>
</protein>
<dbReference type="HOGENOM" id="CLU_061249_0_0_6"/>
<dbReference type="PANTHER" id="PTHR43480">
    <property type="entry name" value="ACYL-[ACYL-CARRIER-PROTEIN]--UDP-N-ACETYLGLUCOSAMINE O-ACYLTRANSFERASE"/>
    <property type="match status" value="1"/>
</dbReference>
<dbReference type="Pfam" id="PF13720">
    <property type="entry name" value="Acetyltransf_11"/>
    <property type="match status" value="1"/>
</dbReference>
<keyword evidence="4 6" id="KW-0443">Lipid metabolism</keyword>
<dbReference type="HAMAP" id="MF_00387">
    <property type="entry name" value="LpxA"/>
    <property type="match status" value="1"/>
</dbReference>
<evidence type="ECO:0000256" key="5">
    <source>
        <dbReference type="ARBA" id="ARBA00023315"/>
    </source>
</evidence>
<evidence type="ECO:0000259" key="7">
    <source>
        <dbReference type="Pfam" id="PF13720"/>
    </source>
</evidence>
<evidence type="ECO:0000256" key="6">
    <source>
        <dbReference type="HAMAP-Rule" id="MF_00387"/>
    </source>
</evidence>
<evidence type="ECO:0000313" key="8">
    <source>
        <dbReference type="EMBL" id="AIF49050.1"/>
    </source>
</evidence>
<keyword evidence="3 6" id="KW-0808">Transferase</keyword>
<comment type="subcellular location">
    <subcellularLocation>
        <location evidence="6">Cytoplasm</location>
    </subcellularLocation>
</comment>
<keyword evidence="5 6" id="KW-0012">Acyltransferase</keyword>
<dbReference type="GO" id="GO:0008780">
    <property type="term" value="F:acyl-[acyl-carrier-protein]-UDP-N-acetylglucosamine O-acyltransferase activity"/>
    <property type="evidence" value="ECO:0007669"/>
    <property type="project" value="UniProtKB-UniRule"/>
</dbReference>
<dbReference type="RefSeq" id="WP_019464665.1">
    <property type="nucleotide sequence ID" value="NZ_ALOY01000134.1"/>
</dbReference>
<organism evidence="8 9">
    <name type="scientific">Dyella japonica A8</name>
    <dbReference type="NCBI Taxonomy" id="1217721"/>
    <lineage>
        <taxon>Bacteria</taxon>
        <taxon>Pseudomonadati</taxon>
        <taxon>Pseudomonadota</taxon>
        <taxon>Gammaproteobacteria</taxon>
        <taxon>Lysobacterales</taxon>
        <taxon>Rhodanobacteraceae</taxon>
        <taxon>Dyella</taxon>
    </lineage>
</organism>
<dbReference type="KEGG" id="dja:HY57_18255"/>
<gene>
    <name evidence="6" type="primary">lpxA</name>
    <name evidence="8" type="ORF">HY57_18255</name>
</gene>
<dbReference type="NCBIfam" id="TIGR01852">
    <property type="entry name" value="lipid_A_lpxA"/>
    <property type="match status" value="1"/>
</dbReference>
<comment type="catalytic activity">
    <reaction evidence="6">
        <text>a (3R)-hydroxyacyl-[ACP] + UDP-N-acetyl-alpha-D-glucosamine = a UDP-3-O-[(3R)-3-hydroxyacyl]-N-acetyl-alpha-D-glucosamine + holo-[ACP]</text>
        <dbReference type="Rhea" id="RHEA:67812"/>
        <dbReference type="Rhea" id="RHEA-COMP:9685"/>
        <dbReference type="Rhea" id="RHEA-COMP:9945"/>
        <dbReference type="ChEBI" id="CHEBI:57705"/>
        <dbReference type="ChEBI" id="CHEBI:64479"/>
        <dbReference type="ChEBI" id="CHEBI:78827"/>
        <dbReference type="ChEBI" id="CHEBI:173225"/>
        <dbReference type="EC" id="2.3.1.129"/>
    </reaction>
</comment>
<accession>A0A075K4K9</accession>
<name>A0A075K4K9_9GAMM</name>
<dbReference type="SUPFAM" id="SSF51161">
    <property type="entry name" value="Trimeric LpxA-like enzymes"/>
    <property type="match status" value="1"/>
</dbReference>
<dbReference type="PIRSF" id="PIRSF000456">
    <property type="entry name" value="UDP-GlcNAc_acltr"/>
    <property type="match status" value="1"/>
</dbReference>
<dbReference type="InterPro" id="IPR010137">
    <property type="entry name" value="Lipid_A_LpxA"/>
</dbReference>
<keyword evidence="1 6" id="KW-0444">Lipid biosynthesis</keyword>
<evidence type="ECO:0000256" key="3">
    <source>
        <dbReference type="ARBA" id="ARBA00022679"/>
    </source>
</evidence>
<dbReference type="Gene3D" id="1.20.1180.10">
    <property type="entry name" value="Udp N-acetylglucosamine O-acyltransferase, C-terminal domain"/>
    <property type="match status" value="1"/>
</dbReference>
<dbReference type="Proteomes" id="UP000027987">
    <property type="component" value="Chromosome"/>
</dbReference>
<dbReference type="InterPro" id="IPR011004">
    <property type="entry name" value="Trimer_LpxA-like_sf"/>
</dbReference>
<dbReference type="InterPro" id="IPR001451">
    <property type="entry name" value="Hexapep"/>
</dbReference>
<comment type="similarity">
    <text evidence="6">Belongs to the transferase hexapeptide repeat family. LpxA subfamily.</text>
</comment>
<dbReference type="UniPathway" id="UPA00359">
    <property type="reaction ID" value="UER00477"/>
</dbReference>